<protein>
    <submittedName>
        <fullName evidence="11">Heme-binding domain-containing protein</fullName>
    </submittedName>
</protein>
<evidence type="ECO:0000259" key="10">
    <source>
        <dbReference type="PROSITE" id="PS51007"/>
    </source>
</evidence>
<evidence type="ECO:0000256" key="2">
    <source>
        <dbReference type="ARBA" id="ARBA00022617"/>
    </source>
</evidence>
<evidence type="ECO:0000256" key="6">
    <source>
        <dbReference type="ARBA" id="ARBA00023008"/>
    </source>
</evidence>
<evidence type="ECO:0000256" key="9">
    <source>
        <dbReference type="SAM" id="SignalP"/>
    </source>
</evidence>
<feature type="compositionally biased region" description="Polar residues" evidence="8">
    <location>
        <begin position="24"/>
        <end position="48"/>
    </location>
</feature>
<evidence type="ECO:0000313" key="12">
    <source>
        <dbReference type="Proteomes" id="UP000225740"/>
    </source>
</evidence>
<accession>A0A2G1VZ15</accession>
<dbReference type="OrthoDB" id="219211at2"/>
<dbReference type="PROSITE" id="PS51007">
    <property type="entry name" value="CYTC"/>
    <property type="match status" value="1"/>
</dbReference>
<dbReference type="InterPro" id="IPR046476">
    <property type="entry name" value="DUF6797"/>
</dbReference>
<evidence type="ECO:0000256" key="1">
    <source>
        <dbReference type="ARBA" id="ARBA00022448"/>
    </source>
</evidence>
<sequence length="1549" mass="169691">MPDIIRLLTLTLLVTLTIPLAAQSPGTASPDSESSVSPGTGARTSPSNVLRPDNLVAWCIVPFDVAKRTPAERAQMLVDLDIKRCAYDWRAEHVPSFEQEIIEYRKRGIDFFAFWGGHPEAYRLFEKYDLHPQIWIMPPNPDNGTRDEKIQRAARQMLSAAEETKRLGCKLSLYNHGGWAGEPENLVGVCRALRDLGHDHVGITYNLHHGHGHIHDWKKSFELMFPYLHCLNLNGMNDGANPKILGISKGEHERDMIRVVVESDYSGPIGILDHRSELDAKESLQENIEGLQWIRNELRKPGNGGAKPETPMPPAASNTQTGKPSTPTTSGLFPGSPEYRQTPITVECRATLNSAAGYNILVSSDSKRSADHWELFSMAKTGTLTAYMPGRQPDHIRSNVVVTDGKPHTFAMIYEPARVRLLVDGEQVADQSISPTRGRGINGGLGIGRLVNRVFNFDGTIHWVRLSSGAHPAANSTNSEISIEPDTLGLWKADSDSNEIQFIGKAPIADRPSVDSSSKAEASPKDMVVPYDASLVESLVNEAMQEGDALRGARVFASAQTACVSCHQVGPHGGTIGPRLSAMETPRAVSHLVESVLWPDREISPEFVSWKVLTDEGQVLTGYRVQSDEQSVTLRDPASGKETVIEADAIVDEIAGSTPMPAGLAAAMTRQQQRDLIRFLSVVSNKEQPLSEDLERVLAHSRTHGPATFPLDSAPLRPERWQHATHHVNRDRIYDFYTKQAEHFRRQDSVPMLLSSYPGLDGGQQGHWGNQTEATWASEAWQKTIHGTVLAGVFRCDDQTIPRGVCVQLGEPGELSVCFNPDTLGYEAAWKNGFVSTSSVRHGFVSGLKMQGEAIPVPPVVAPEEPFVYHGYYRHGKRIVFAYRIGEIEYLDSPRIEDGTLAFDRAPVDEHPLRAALEGGPTLWPQTLPTQIAPGSGRPFAIDTIELPNDNPWNALLFCSGHDFLPDGSALVCTMQGDVWHVSGLQADAEQPAIATWRKFASGLHQPLGLVVASDGIFVQCRDQLTRLTDINGDGEADYYECFSNAFDTSPAGHDFICGLQRDEHGNFYTASGNQGLLRISSDGSRADVIATGFRNPDGLGILPDGTLTVPCSEGGWTPASMICAVPRHHDVPNGNAPPHYGYRGPRGDQPPSLPLAYLPRGLDNSSGGQTVVPTGVWGPLQQKLLHFSFGAGTWFTVLQDEVDGQTQGAVIPMCGDFRSGAHRGRFSPTDNQLYVTGMQGWGAYVSDEGSFQRVRFTEHTYQVPTGFHVHQNGVRLTFAEPVDASIASDVQNHFAQCWNYRYSGAYGSPEYSPMHPGVAGHDPLAITSAHVLPDGRSVFLEIPDLQPVNQLHLRMHVNADAQFLSGGPTGSGHDLFITVHKMDAPFQDFPGHQPVEKSVAAHPLLTDMALNAVRVPNPWKDPIEDARKIELKTGTNLTYQTKTIRVRAGEPLAFKLVNPDVVPHNWALVRPGSLQRVGELANQLITDPQAFARHYIPDSDDILVATDVVGPGASQTVYFEAPAEPGRYPFLCTFPGHWMVMNGELIVK</sequence>
<evidence type="ECO:0000256" key="5">
    <source>
        <dbReference type="ARBA" id="ARBA00023004"/>
    </source>
</evidence>
<dbReference type="InterPro" id="IPR028871">
    <property type="entry name" value="BlueCu_1_BS"/>
</dbReference>
<keyword evidence="6" id="KW-0186">Copper</keyword>
<comment type="caution">
    <text evidence="11">The sequence shown here is derived from an EMBL/GenBank/DDBJ whole genome shotgun (WGS) entry which is preliminary data.</text>
</comment>
<dbReference type="PANTHER" id="PTHR33546:SF1">
    <property type="entry name" value="LARGE, MULTIFUNCTIONAL SECRETED PROTEIN"/>
    <property type="match status" value="1"/>
</dbReference>
<dbReference type="SUPFAM" id="SSF49503">
    <property type="entry name" value="Cupredoxins"/>
    <property type="match status" value="1"/>
</dbReference>
<evidence type="ECO:0000256" key="4">
    <source>
        <dbReference type="ARBA" id="ARBA00022982"/>
    </source>
</evidence>
<feature type="chain" id="PRO_5013746741" evidence="9">
    <location>
        <begin position="23"/>
        <end position="1549"/>
    </location>
</feature>
<reference evidence="11 12" key="1">
    <citation type="submission" date="2017-06" db="EMBL/GenBank/DDBJ databases">
        <title>Description of Rhodopirellula bahusiensis sp. nov.</title>
        <authorList>
            <person name="Kizina J."/>
            <person name="Harder J."/>
        </authorList>
    </citation>
    <scope>NUCLEOTIDE SEQUENCE [LARGE SCALE GENOMIC DNA]</scope>
    <source>
        <strain evidence="11 12">SWK21</strain>
    </source>
</reference>
<dbReference type="SUPFAM" id="SSF49899">
    <property type="entry name" value="Concanavalin A-like lectins/glucanases"/>
    <property type="match status" value="1"/>
</dbReference>
<feature type="region of interest" description="Disordered" evidence="8">
    <location>
        <begin position="23"/>
        <end position="48"/>
    </location>
</feature>
<keyword evidence="9" id="KW-0732">Signal</keyword>
<dbReference type="Proteomes" id="UP000225740">
    <property type="component" value="Unassembled WGS sequence"/>
</dbReference>
<dbReference type="GO" id="GO:0020037">
    <property type="term" value="F:heme binding"/>
    <property type="evidence" value="ECO:0007669"/>
    <property type="project" value="InterPro"/>
</dbReference>
<dbReference type="Pfam" id="PF00127">
    <property type="entry name" value="Copper-bind"/>
    <property type="match status" value="1"/>
</dbReference>
<feature type="region of interest" description="Disordered" evidence="8">
    <location>
        <begin position="298"/>
        <end position="339"/>
    </location>
</feature>
<dbReference type="PANTHER" id="PTHR33546">
    <property type="entry name" value="LARGE, MULTIFUNCTIONAL SECRETED PROTEIN-RELATED"/>
    <property type="match status" value="1"/>
</dbReference>
<dbReference type="SUPFAM" id="SSF51658">
    <property type="entry name" value="Xylose isomerase-like"/>
    <property type="match status" value="1"/>
</dbReference>
<dbReference type="Gene3D" id="2.60.40.420">
    <property type="entry name" value="Cupredoxins - blue copper proteins"/>
    <property type="match status" value="1"/>
</dbReference>
<feature type="signal peptide" evidence="9">
    <location>
        <begin position="1"/>
        <end position="22"/>
    </location>
</feature>
<keyword evidence="5 7" id="KW-0408">Iron</keyword>
<dbReference type="InterPro" id="IPR008972">
    <property type="entry name" value="Cupredoxin"/>
</dbReference>
<evidence type="ECO:0000256" key="8">
    <source>
        <dbReference type="SAM" id="MobiDB-lite"/>
    </source>
</evidence>
<dbReference type="InterPro" id="IPR000923">
    <property type="entry name" value="BlueCu_1"/>
</dbReference>
<gene>
    <name evidence="11" type="ORF">CEE69_28335</name>
</gene>
<evidence type="ECO:0000313" key="11">
    <source>
        <dbReference type="EMBL" id="PHQ31971.1"/>
    </source>
</evidence>
<dbReference type="InterPro" id="IPR036237">
    <property type="entry name" value="Xyl_isomerase-like_sf"/>
</dbReference>
<keyword evidence="12" id="KW-1185">Reference proteome</keyword>
<name>A0A2G1VZ15_9BACT</name>
<keyword evidence="2 7" id="KW-0349">Heme</keyword>
<dbReference type="InterPro" id="IPR036909">
    <property type="entry name" value="Cyt_c-like_dom_sf"/>
</dbReference>
<feature type="compositionally biased region" description="Polar residues" evidence="8">
    <location>
        <begin position="316"/>
        <end position="331"/>
    </location>
</feature>
<dbReference type="GO" id="GO:0005507">
    <property type="term" value="F:copper ion binding"/>
    <property type="evidence" value="ECO:0007669"/>
    <property type="project" value="InterPro"/>
</dbReference>
<dbReference type="Gene3D" id="3.20.20.150">
    <property type="entry name" value="Divalent-metal-dependent TIM barrel enzymes"/>
    <property type="match status" value="1"/>
</dbReference>
<dbReference type="InterPro" id="IPR013427">
    <property type="entry name" value="Haem-bd_dom_put"/>
</dbReference>
<dbReference type="GO" id="GO:0009055">
    <property type="term" value="F:electron transfer activity"/>
    <property type="evidence" value="ECO:0007669"/>
    <property type="project" value="InterPro"/>
</dbReference>
<dbReference type="GeneID" id="90611774"/>
<dbReference type="InterPro" id="IPR013320">
    <property type="entry name" value="ConA-like_dom_sf"/>
</dbReference>
<dbReference type="InterPro" id="IPR011042">
    <property type="entry name" value="6-blade_b-propeller_TolB-like"/>
</dbReference>
<dbReference type="InterPro" id="IPR009056">
    <property type="entry name" value="Cyt_c-like_dom"/>
</dbReference>
<dbReference type="Pfam" id="PF13385">
    <property type="entry name" value="Laminin_G_3"/>
    <property type="match status" value="1"/>
</dbReference>
<proteinExistence type="predicted"/>
<dbReference type="EMBL" id="NIZW01000035">
    <property type="protein sequence ID" value="PHQ31971.1"/>
    <property type="molecule type" value="Genomic_DNA"/>
</dbReference>
<evidence type="ECO:0000256" key="3">
    <source>
        <dbReference type="ARBA" id="ARBA00022723"/>
    </source>
</evidence>
<dbReference type="Gene3D" id="2.120.10.30">
    <property type="entry name" value="TolB, C-terminal domain"/>
    <property type="match status" value="1"/>
</dbReference>
<dbReference type="Pfam" id="PF20601">
    <property type="entry name" value="DUF6797"/>
    <property type="match status" value="1"/>
</dbReference>
<keyword evidence="4" id="KW-0249">Electron transport</keyword>
<feature type="domain" description="Cytochrome c" evidence="10">
    <location>
        <begin position="547"/>
        <end position="684"/>
    </location>
</feature>
<evidence type="ECO:0000256" key="7">
    <source>
        <dbReference type="PROSITE-ProRule" id="PRU00433"/>
    </source>
</evidence>
<organism evidence="11 12">
    <name type="scientific">Rhodopirellula bahusiensis</name>
    <dbReference type="NCBI Taxonomy" id="2014065"/>
    <lineage>
        <taxon>Bacteria</taxon>
        <taxon>Pseudomonadati</taxon>
        <taxon>Planctomycetota</taxon>
        <taxon>Planctomycetia</taxon>
        <taxon>Pirellulales</taxon>
        <taxon>Pirellulaceae</taxon>
        <taxon>Rhodopirellula</taxon>
    </lineage>
</organism>
<dbReference type="NCBIfam" id="TIGR02603">
    <property type="entry name" value="CxxCH_TIGR02603"/>
    <property type="match status" value="1"/>
</dbReference>
<keyword evidence="3 7" id="KW-0479">Metal-binding</keyword>
<dbReference type="SUPFAM" id="SSF63829">
    <property type="entry name" value="Calcium-dependent phosphotriesterase"/>
    <property type="match status" value="1"/>
</dbReference>
<dbReference type="Gene3D" id="2.60.120.200">
    <property type="match status" value="1"/>
</dbReference>
<keyword evidence="1" id="KW-0813">Transport</keyword>
<dbReference type="RefSeq" id="WP_099263943.1">
    <property type="nucleotide sequence ID" value="NZ_NIZW01000035.1"/>
</dbReference>
<dbReference type="Gene3D" id="1.10.760.10">
    <property type="entry name" value="Cytochrome c-like domain"/>
    <property type="match status" value="1"/>
</dbReference>
<dbReference type="SUPFAM" id="SSF46626">
    <property type="entry name" value="Cytochrome c"/>
    <property type="match status" value="1"/>
</dbReference>
<dbReference type="CDD" id="cd04233">
    <property type="entry name" value="Auracyanin"/>
    <property type="match status" value="1"/>
</dbReference>
<dbReference type="PROSITE" id="PS00196">
    <property type="entry name" value="COPPER_BLUE"/>
    <property type="match status" value="1"/>
</dbReference>